<comment type="caution">
    <text evidence="1">The sequence shown here is derived from an EMBL/GenBank/DDBJ whole genome shotgun (WGS) entry which is preliminary data.</text>
</comment>
<accession>A0AAN9YMD7</accession>
<organism evidence="1 2">
    <name type="scientific">Diatrype stigma</name>
    <dbReference type="NCBI Taxonomy" id="117547"/>
    <lineage>
        <taxon>Eukaryota</taxon>
        <taxon>Fungi</taxon>
        <taxon>Dikarya</taxon>
        <taxon>Ascomycota</taxon>
        <taxon>Pezizomycotina</taxon>
        <taxon>Sordariomycetes</taxon>
        <taxon>Xylariomycetidae</taxon>
        <taxon>Xylariales</taxon>
        <taxon>Diatrypaceae</taxon>
        <taxon>Diatrype</taxon>
    </lineage>
</organism>
<keyword evidence="2" id="KW-1185">Reference proteome</keyword>
<evidence type="ECO:0000313" key="2">
    <source>
        <dbReference type="Proteomes" id="UP001320420"/>
    </source>
</evidence>
<gene>
    <name evidence="1" type="ORF">SLS62_007257</name>
</gene>
<dbReference type="Proteomes" id="UP001320420">
    <property type="component" value="Unassembled WGS sequence"/>
</dbReference>
<sequence length="190" mass="21206">MELHEHLAREVLHRAFGSDGATPPEFLGYVADGHRLSGRDDEHAHPRAPIFRIRHPRHGLLDVASRRHVNHTRVAISYANGGGLEARQSFQHERLSDHVFEGRFDENAREADPAKPSFDAAGGYDQIEESIRCYAGGEWRPGHVLSAQMFDDTNKATFGFASMGIFPNHDADSTLQDFKPSGMPLPRPQC</sequence>
<proteinExistence type="predicted"/>
<dbReference type="AlphaFoldDB" id="A0AAN9YMD7"/>
<dbReference type="EMBL" id="JAKJXP020000058">
    <property type="protein sequence ID" value="KAK7750858.1"/>
    <property type="molecule type" value="Genomic_DNA"/>
</dbReference>
<reference evidence="1 2" key="1">
    <citation type="submission" date="2024-02" db="EMBL/GenBank/DDBJ databases">
        <title>De novo assembly and annotation of 12 fungi associated with fruit tree decline syndrome in Ontario, Canada.</title>
        <authorList>
            <person name="Sulman M."/>
            <person name="Ellouze W."/>
            <person name="Ilyukhin E."/>
        </authorList>
    </citation>
    <scope>NUCLEOTIDE SEQUENCE [LARGE SCALE GENOMIC DNA]</scope>
    <source>
        <strain evidence="1 2">M11/M66-122</strain>
    </source>
</reference>
<protein>
    <submittedName>
        <fullName evidence="1">Uncharacterized protein</fullName>
    </submittedName>
</protein>
<evidence type="ECO:0000313" key="1">
    <source>
        <dbReference type="EMBL" id="KAK7750858.1"/>
    </source>
</evidence>
<name>A0AAN9YMD7_9PEZI</name>